<gene>
    <name evidence="2" type="ORF">QNI14_12850</name>
</gene>
<evidence type="ECO:0000256" key="1">
    <source>
        <dbReference type="SAM" id="MobiDB-lite"/>
    </source>
</evidence>
<reference evidence="2 3" key="1">
    <citation type="submission" date="2023-05" db="EMBL/GenBank/DDBJ databases">
        <title>Microbacterium dauci sp.nov., Isolated from Carrot Rhizosphere Soil.</title>
        <authorList>
            <person name="Xiao Z."/>
            <person name="Zheng J."/>
        </authorList>
    </citation>
    <scope>NUCLEOTIDE SEQUENCE [LARGE SCALE GENOMIC DNA]</scope>
    <source>
        <strain evidence="2 3">LX3-4</strain>
    </source>
</reference>
<feature type="compositionally biased region" description="Basic and acidic residues" evidence="1">
    <location>
        <begin position="91"/>
        <end position="103"/>
    </location>
</feature>
<accession>A0ABT6ZI66</accession>
<keyword evidence="3" id="KW-1185">Reference proteome</keyword>
<feature type="compositionally biased region" description="Low complexity" evidence="1">
    <location>
        <begin position="104"/>
        <end position="115"/>
    </location>
</feature>
<sequence>MTGETLPGLDAPAAGSYGQGATESETRMALRELEETRPLVGTLRTLKQAAIQLAISIDRGNTKGRSVANDVAQLIAIMQQLEPATDDETPDDSHLTPEMRRLLDALAAPAQLDAAPEGDGEGL</sequence>
<dbReference type="RefSeq" id="WP_283717014.1">
    <property type="nucleotide sequence ID" value="NZ_JASJND010000007.1"/>
</dbReference>
<feature type="region of interest" description="Disordered" evidence="1">
    <location>
        <begin position="1"/>
        <end position="28"/>
    </location>
</feature>
<feature type="region of interest" description="Disordered" evidence="1">
    <location>
        <begin position="82"/>
        <end position="123"/>
    </location>
</feature>
<organism evidence="2 3">
    <name type="scientific">Microbacterium dauci</name>
    <dbReference type="NCBI Taxonomy" id="3048008"/>
    <lineage>
        <taxon>Bacteria</taxon>
        <taxon>Bacillati</taxon>
        <taxon>Actinomycetota</taxon>
        <taxon>Actinomycetes</taxon>
        <taxon>Micrococcales</taxon>
        <taxon>Microbacteriaceae</taxon>
        <taxon>Microbacterium</taxon>
    </lineage>
</organism>
<proteinExistence type="predicted"/>
<evidence type="ECO:0000313" key="3">
    <source>
        <dbReference type="Proteomes" id="UP001321481"/>
    </source>
</evidence>
<dbReference type="Proteomes" id="UP001321481">
    <property type="component" value="Unassembled WGS sequence"/>
</dbReference>
<protein>
    <recommendedName>
        <fullName evidence="4">Terminase small subunit</fullName>
    </recommendedName>
</protein>
<evidence type="ECO:0008006" key="4">
    <source>
        <dbReference type="Google" id="ProtNLM"/>
    </source>
</evidence>
<comment type="caution">
    <text evidence="2">The sequence shown here is derived from an EMBL/GenBank/DDBJ whole genome shotgun (WGS) entry which is preliminary data.</text>
</comment>
<name>A0ABT6ZI66_9MICO</name>
<evidence type="ECO:0000313" key="2">
    <source>
        <dbReference type="EMBL" id="MDJ1115337.1"/>
    </source>
</evidence>
<dbReference type="EMBL" id="JASJND010000007">
    <property type="protein sequence ID" value="MDJ1115337.1"/>
    <property type="molecule type" value="Genomic_DNA"/>
</dbReference>